<name>A0AA96V5G6_9EURY</name>
<sequence>MKNTSKFLLFAGLVFVVAFAVGVAGCLDSNEPETGNTTVVTTETTVVSEILPVNVSVANNTTLTVQMKSNPTTGYTWNLTKNPDGILNETGHNTNVSNSSMAGSPSMESWTFAGITAGTTTYTFVYNRSFEPNSTIQTVQIQTRVNGDMTIDVLNISVW</sequence>
<dbReference type="AlphaFoldDB" id="A0AA96V5G6"/>
<keyword evidence="2" id="KW-0789">Thiol protease inhibitor</keyword>
<dbReference type="SUPFAM" id="SSF141066">
    <property type="entry name" value="ICP-like"/>
    <property type="match status" value="1"/>
</dbReference>
<feature type="domain" description="Proteinase inhibitor I42 chagasin" evidence="3">
    <location>
        <begin position="57"/>
        <end position="138"/>
    </location>
</feature>
<dbReference type="GeneID" id="89228199"/>
<evidence type="ECO:0000256" key="1">
    <source>
        <dbReference type="ARBA" id="ARBA00022690"/>
    </source>
</evidence>
<dbReference type="PROSITE" id="PS51257">
    <property type="entry name" value="PROKAR_LIPOPROTEIN"/>
    <property type="match status" value="1"/>
</dbReference>
<organism evidence="4 5">
    <name type="scientific">Methanolapillus ohkumae</name>
    <dbReference type="NCBI Taxonomy" id="3028298"/>
    <lineage>
        <taxon>Archaea</taxon>
        <taxon>Methanobacteriati</taxon>
        <taxon>Methanobacteriota</taxon>
        <taxon>Stenosarchaea group</taxon>
        <taxon>Methanomicrobia</taxon>
        <taxon>Methanosarcinales</taxon>
        <taxon>Methanosarcinaceae</taxon>
        <taxon>Methanolapillus</taxon>
    </lineage>
</organism>
<protein>
    <recommendedName>
        <fullName evidence="3">Proteinase inhibitor I42 chagasin domain-containing protein</fullName>
    </recommendedName>
</protein>
<keyword evidence="1" id="KW-0646">Protease inhibitor</keyword>
<dbReference type="InterPro" id="IPR052781">
    <property type="entry name" value="Cys_protease_inhibitor_I42"/>
</dbReference>
<dbReference type="Proteomes" id="UP001304970">
    <property type="component" value="Chromosome"/>
</dbReference>
<dbReference type="PANTHER" id="PTHR36530">
    <property type="entry name" value="INHIBITOR OF CYSTEINE PEPTIDASE"/>
    <property type="match status" value="1"/>
</dbReference>
<dbReference type="RefSeq" id="WP_338098466.1">
    <property type="nucleotide sequence ID" value="NZ_CP131061.1"/>
</dbReference>
<accession>A0AA96V5G6</accession>
<gene>
    <name evidence="4" type="ORF">MsAm2_07800</name>
</gene>
<proteinExistence type="predicted"/>
<dbReference type="InterPro" id="IPR018990">
    <property type="entry name" value="Prot_inh_I42_chagasin"/>
</dbReference>
<evidence type="ECO:0000259" key="3">
    <source>
        <dbReference type="Pfam" id="PF09394"/>
    </source>
</evidence>
<reference evidence="4 5" key="1">
    <citation type="submission" date="2023-07" db="EMBL/GenBank/DDBJ databases">
        <title>Closed genome sequence of Methanosarcinaceae archaeon Am2.</title>
        <authorList>
            <person name="Poehlein A."/>
            <person name="Protasov E."/>
            <person name="Platt K."/>
            <person name="Reeh H."/>
            <person name="Daniel R."/>
            <person name="Brune A."/>
        </authorList>
    </citation>
    <scope>NUCLEOTIDE SEQUENCE [LARGE SCALE GENOMIC DNA]</scope>
    <source>
        <strain evidence="4 5">Am2</strain>
    </source>
</reference>
<dbReference type="Gene3D" id="2.60.40.2020">
    <property type="match status" value="1"/>
</dbReference>
<keyword evidence="5" id="KW-1185">Reference proteome</keyword>
<evidence type="ECO:0000256" key="2">
    <source>
        <dbReference type="ARBA" id="ARBA00022704"/>
    </source>
</evidence>
<dbReference type="GO" id="GO:0004869">
    <property type="term" value="F:cysteine-type endopeptidase inhibitor activity"/>
    <property type="evidence" value="ECO:0007669"/>
    <property type="project" value="UniProtKB-KW"/>
</dbReference>
<evidence type="ECO:0000313" key="5">
    <source>
        <dbReference type="Proteomes" id="UP001304970"/>
    </source>
</evidence>
<evidence type="ECO:0000313" key="4">
    <source>
        <dbReference type="EMBL" id="WNY26997.1"/>
    </source>
</evidence>
<dbReference type="Pfam" id="PF09394">
    <property type="entry name" value="Inhibitor_I42"/>
    <property type="match status" value="1"/>
</dbReference>
<dbReference type="PANTHER" id="PTHR36530:SF1">
    <property type="entry name" value="AMOEBIASIN-1"/>
    <property type="match status" value="1"/>
</dbReference>
<dbReference type="InterPro" id="IPR036331">
    <property type="entry name" value="Chagasin-like_sf"/>
</dbReference>
<dbReference type="EMBL" id="CP131061">
    <property type="protein sequence ID" value="WNY26997.1"/>
    <property type="molecule type" value="Genomic_DNA"/>
</dbReference>